<dbReference type="Gene3D" id="3.30.9.10">
    <property type="entry name" value="D-Amino Acid Oxidase, subunit A, domain 2"/>
    <property type="match status" value="1"/>
</dbReference>
<comment type="caution">
    <text evidence="2">The sequence shown here is derived from an EMBL/GenBank/DDBJ whole genome shotgun (WGS) entry which is preliminary data.</text>
</comment>
<dbReference type="PANTHER" id="PTHR46865">
    <property type="entry name" value="OXIDOREDUCTASE-RELATED"/>
    <property type="match status" value="1"/>
</dbReference>
<dbReference type="Gene3D" id="3.50.50.60">
    <property type="entry name" value="FAD/NAD(P)-binding domain"/>
    <property type="match status" value="1"/>
</dbReference>
<dbReference type="InterPro" id="IPR002938">
    <property type="entry name" value="FAD-bd"/>
</dbReference>
<evidence type="ECO:0000313" key="2">
    <source>
        <dbReference type="EMBL" id="MDR6270741.1"/>
    </source>
</evidence>
<keyword evidence="3" id="KW-1185">Reference proteome</keyword>
<dbReference type="EMBL" id="JAVDQF010000001">
    <property type="protein sequence ID" value="MDR6270741.1"/>
    <property type="molecule type" value="Genomic_DNA"/>
</dbReference>
<dbReference type="Pfam" id="PF01494">
    <property type="entry name" value="FAD_binding_3"/>
    <property type="match status" value="1"/>
</dbReference>
<dbReference type="InterPro" id="IPR036188">
    <property type="entry name" value="FAD/NAD-bd_sf"/>
</dbReference>
<dbReference type="PRINTS" id="PR00420">
    <property type="entry name" value="RNGMNOXGNASE"/>
</dbReference>
<sequence>MNQIPSPTSSRTTVLVSGGSIAGPAVAYWLNRYGFHVTLVERNDGTRTGGQAIDIRAVAIDVVEKMGLLEAIREQRTDMRGASSLDAAGVEISSSSEFTFSGGVIDNDDVEILRDDLGQILYEATSDDVEYLFGDSVTELSETAHGVEVAFEKNPRRSFDFVIGADGLHSRVRKLAFGPEADYVHPVNIREGVTNYAAIFSVPNYLGLDRWQVARLTDESLTLLYVAKQNTVSRAMLRVLATDLDYGYRDKAQQKQIVADYFAADRQWIMPQLIESMWQAEDFYFDSMSQTRMDRWSNGRVALVGDAAFCPSAMSGQGTSVALVGAYVLAGELAAADGEFAAAFENYELEIRHFVENNQQLPFLVRNYNFGSAESMDPAAIATQSPLFLDIVNGYPLKDYSTHDRQPASA</sequence>
<evidence type="ECO:0000259" key="1">
    <source>
        <dbReference type="Pfam" id="PF01494"/>
    </source>
</evidence>
<dbReference type="SUPFAM" id="SSF51905">
    <property type="entry name" value="FAD/NAD(P)-binding domain"/>
    <property type="match status" value="1"/>
</dbReference>
<organism evidence="2 3">
    <name type="scientific">Arthrobacter russicus</name>
    <dbReference type="NCBI Taxonomy" id="172040"/>
    <lineage>
        <taxon>Bacteria</taxon>
        <taxon>Bacillati</taxon>
        <taxon>Actinomycetota</taxon>
        <taxon>Actinomycetes</taxon>
        <taxon>Micrococcales</taxon>
        <taxon>Micrococcaceae</taxon>
        <taxon>Arthrobacter</taxon>
    </lineage>
</organism>
<gene>
    <name evidence="2" type="ORF">JOE69_002979</name>
</gene>
<evidence type="ECO:0000313" key="3">
    <source>
        <dbReference type="Proteomes" id="UP001185069"/>
    </source>
</evidence>
<name>A0ABU1JH77_9MICC</name>
<feature type="domain" description="FAD-binding" evidence="1">
    <location>
        <begin position="11"/>
        <end position="337"/>
    </location>
</feature>
<dbReference type="RefSeq" id="WP_309800009.1">
    <property type="nucleotide sequence ID" value="NZ_BAAAHY010000004.1"/>
</dbReference>
<reference evidence="2 3" key="1">
    <citation type="submission" date="2023-07" db="EMBL/GenBank/DDBJ databases">
        <title>Sequencing the genomes of 1000 actinobacteria strains.</title>
        <authorList>
            <person name="Klenk H.-P."/>
        </authorList>
    </citation>
    <scope>NUCLEOTIDE SEQUENCE [LARGE SCALE GENOMIC DNA]</scope>
    <source>
        <strain evidence="2 3">DSM 14555</strain>
    </source>
</reference>
<proteinExistence type="predicted"/>
<dbReference type="InterPro" id="IPR051704">
    <property type="entry name" value="FAD_aromatic-hydroxylase"/>
</dbReference>
<dbReference type="Proteomes" id="UP001185069">
    <property type="component" value="Unassembled WGS sequence"/>
</dbReference>
<protein>
    <submittedName>
        <fullName evidence="2">2-polyprenyl-6-methoxyphenol hydroxylase-like FAD-dependent oxidoreductase</fullName>
    </submittedName>
</protein>
<dbReference type="PANTHER" id="PTHR46865:SF2">
    <property type="entry name" value="MONOOXYGENASE"/>
    <property type="match status" value="1"/>
</dbReference>
<accession>A0ABU1JH77</accession>